<evidence type="ECO:0000313" key="3">
    <source>
        <dbReference type="EMBL" id="SCU81481.1"/>
    </source>
</evidence>
<evidence type="ECO:0000256" key="1">
    <source>
        <dbReference type="SAM" id="MobiDB-lite"/>
    </source>
</evidence>
<proteinExistence type="predicted"/>
<name>A0A1G4IWK8_9SACH</name>
<reference evidence="3 4" key="1">
    <citation type="submission" date="2016-03" db="EMBL/GenBank/DDBJ databases">
        <authorList>
            <person name="Devillers H."/>
        </authorList>
    </citation>
    <scope>NUCLEOTIDE SEQUENCE [LARGE SCALE GENOMIC DNA]</scope>
    <source>
        <strain evidence="3">CBS 11717</strain>
    </source>
</reference>
<dbReference type="GO" id="GO:0034058">
    <property type="term" value="P:endosomal vesicle fusion"/>
    <property type="evidence" value="ECO:0007669"/>
    <property type="project" value="TreeGrafter"/>
</dbReference>
<dbReference type="STRING" id="1230905.A0A1G4IWK8"/>
<feature type="region of interest" description="Disordered" evidence="1">
    <location>
        <begin position="1"/>
        <end position="52"/>
    </location>
</feature>
<dbReference type="GO" id="GO:0000329">
    <property type="term" value="C:fungal-type vacuole membrane"/>
    <property type="evidence" value="ECO:0007669"/>
    <property type="project" value="TreeGrafter"/>
</dbReference>
<evidence type="ECO:0000259" key="2">
    <source>
        <dbReference type="PROSITE" id="PS50219"/>
    </source>
</evidence>
<dbReference type="OrthoDB" id="5325112at2759"/>
<dbReference type="InterPro" id="IPR032914">
    <property type="entry name" value="Vam6/VPS39/TRAP1"/>
</dbReference>
<dbReference type="PANTHER" id="PTHR12894:SF28">
    <property type="entry name" value="VACUOLAR PROTEIN SORTING-ASSOCIATED PROTEIN 3"/>
    <property type="match status" value="1"/>
</dbReference>
<gene>
    <name evidence="3" type="ORF">LAMI_0B06414G</name>
</gene>
<dbReference type="Proteomes" id="UP000191024">
    <property type="component" value="Chromosome B"/>
</dbReference>
<protein>
    <submittedName>
        <fullName evidence="3">LAMI_0B06414g1_1</fullName>
    </submittedName>
</protein>
<feature type="domain" description="CNH" evidence="2">
    <location>
        <begin position="72"/>
        <end position="346"/>
    </location>
</feature>
<dbReference type="EMBL" id="LT598464">
    <property type="protein sequence ID" value="SCU81481.1"/>
    <property type="molecule type" value="Genomic_DNA"/>
</dbReference>
<dbReference type="PROSITE" id="PS50219">
    <property type="entry name" value="CNH"/>
    <property type="match status" value="1"/>
</dbReference>
<accession>A0A1G4IWK8</accession>
<dbReference type="AlphaFoldDB" id="A0A1G4IWK8"/>
<dbReference type="InterPro" id="IPR001180">
    <property type="entry name" value="CNH_dom"/>
</dbReference>
<organism evidence="3 4">
    <name type="scientific">Lachancea mirantina</name>
    <dbReference type="NCBI Taxonomy" id="1230905"/>
    <lineage>
        <taxon>Eukaryota</taxon>
        <taxon>Fungi</taxon>
        <taxon>Dikarya</taxon>
        <taxon>Ascomycota</taxon>
        <taxon>Saccharomycotina</taxon>
        <taxon>Saccharomycetes</taxon>
        <taxon>Saccharomycetales</taxon>
        <taxon>Saccharomycetaceae</taxon>
        <taxon>Lachancea</taxon>
    </lineage>
</organism>
<keyword evidence="4" id="KW-1185">Reference proteome</keyword>
<sequence>MGSEGSSADGLDDNGKQITSSESNVRDRNLNNEILPETAPETDLEKPNDSDSLLVSEGPLEVRPLIQWLPQEFEYSAFDAFEHNLYLGTTTGELLHYFEMEPNNFMLVSQTKFNDDSNDRVEKIQILAGTERCLVHCGQFVRCFLLPEFAPVPNAVTFSKVNDFTVPQLKKKAAPHCTVHIYDDKSLKVVAIGHDGISVIKQYKFANVRKACVHGTTVVAAKGLNYVIFDLQTKSESPLFQISEADTQLEPLVVSFSENEFLVVCGSHKDESCMALVINDEGDISQGTIVLEKFPQNVVVQYPYVFVDCGDGLTQVYQLEINSEPKIVQTFRASGRLQCHIAKVCNKYCASNTKFTSEVTEKLRKIPLSKGNHEFAISQEQEHVQSLVKLGTSLCAYGSSGINLIFTSPRILKYNDYSSSALDEIVKDLAIFEKSTQREQVYHRLELSFLRTLQLLLVLLHCTQVDMDVIKEWGQHLATIDGRLFLYVCNVPIYGDLWTHNGLKVFICELRKLKLKHKFVDFLSSMLSLRSSVRDISSSLMKNKENILKSYDLAILKETLDRKLEIDVLSYDKSSIPQILELLNRDRRENCDLLLAFYRRSNRLRECCDLLWDCQRYLEFCDFLAEKFDDLQKSDSYKTIDLEKDIIRLLNLENAGDERQQIINSVNKLITLFDLNTKDLLSSVESGEVKVLLLESLGAFDMNDRGFLLDYYLAKLQDGMEHTHLWNFFAEVTTSYSQDLDSMKLNIGDYLNFKIERDGRCKELVSLIGKIKAISSDENVDLTQQLYDKLQDFDIGNILTFLLIDESAWQKFLGSRMLDIFLTVNDFASIESLANASNLVKILEHYIALVKIDTIAIGAVHRLLLANIALLKNDEQVIQIIRTLPSEYEFCMLSDVLVPIILKKKTMQRNQELVKEALKCQLRATDGVLKSLSLK</sequence>
<evidence type="ECO:0000313" key="4">
    <source>
        <dbReference type="Proteomes" id="UP000191024"/>
    </source>
</evidence>
<dbReference type="GO" id="GO:0006914">
    <property type="term" value="P:autophagy"/>
    <property type="evidence" value="ECO:0007669"/>
    <property type="project" value="TreeGrafter"/>
</dbReference>
<dbReference type="PANTHER" id="PTHR12894">
    <property type="entry name" value="CNH DOMAIN CONTAINING"/>
    <property type="match status" value="1"/>
</dbReference>